<protein>
    <submittedName>
        <fullName evidence="4">Uncharacterized protein</fullName>
    </submittedName>
</protein>
<organism evidence="4">
    <name type="scientific">Percolomonas cosmopolitus</name>
    <dbReference type="NCBI Taxonomy" id="63605"/>
    <lineage>
        <taxon>Eukaryota</taxon>
        <taxon>Discoba</taxon>
        <taxon>Heterolobosea</taxon>
        <taxon>Tetramitia</taxon>
        <taxon>Eutetramitia</taxon>
        <taxon>Percolomonadidae</taxon>
        <taxon>Percolomonas</taxon>
    </lineage>
</organism>
<gene>
    <name evidence="4" type="ORF">PCOS0759_LOCUS423</name>
</gene>
<reference evidence="4" key="1">
    <citation type="submission" date="2021-01" db="EMBL/GenBank/DDBJ databases">
        <authorList>
            <person name="Corre E."/>
            <person name="Pelletier E."/>
            <person name="Niang G."/>
            <person name="Scheremetjew M."/>
            <person name="Finn R."/>
            <person name="Kale V."/>
            <person name="Holt S."/>
            <person name="Cochrane G."/>
            <person name="Meng A."/>
            <person name="Brown T."/>
            <person name="Cohen L."/>
        </authorList>
    </citation>
    <scope>NUCLEOTIDE SEQUENCE</scope>
    <source>
        <strain evidence="4">WS</strain>
    </source>
</reference>
<feature type="coiled-coil region" evidence="1">
    <location>
        <begin position="356"/>
        <end position="440"/>
    </location>
</feature>
<dbReference type="AlphaFoldDB" id="A0A7S1KL51"/>
<keyword evidence="3" id="KW-0472">Membrane</keyword>
<keyword evidence="3" id="KW-0812">Transmembrane</keyword>
<evidence type="ECO:0000313" key="4">
    <source>
        <dbReference type="EMBL" id="CAD9077192.1"/>
    </source>
</evidence>
<keyword evidence="3" id="KW-1133">Transmembrane helix</keyword>
<accession>A0A7S1KL51</accession>
<feature type="transmembrane region" description="Helical" evidence="3">
    <location>
        <begin position="7"/>
        <end position="25"/>
    </location>
</feature>
<evidence type="ECO:0000256" key="1">
    <source>
        <dbReference type="SAM" id="Coils"/>
    </source>
</evidence>
<proteinExistence type="predicted"/>
<keyword evidence="1" id="KW-0175">Coiled coil</keyword>
<feature type="coiled-coil region" evidence="1">
    <location>
        <begin position="259"/>
        <end position="293"/>
    </location>
</feature>
<feature type="compositionally biased region" description="Polar residues" evidence="2">
    <location>
        <begin position="173"/>
        <end position="183"/>
    </location>
</feature>
<evidence type="ECO:0000256" key="3">
    <source>
        <dbReference type="SAM" id="Phobius"/>
    </source>
</evidence>
<feature type="transmembrane region" description="Helical" evidence="3">
    <location>
        <begin position="111"/>
        <end position="133"/>
    </location>
</feature>
<evidence type="ECO:0000256" key="2">
    <source>
        <dbReference type="SAM" id="MobiDB-lite"/>
    </source>
</evidence>
<feature type="region of interest" description="Disordered" evidence="2">
    <location>
        <begin position="227"/>
        <end position="249"/>
    </location>
</feature>
<dbReference type="EMBL" id="HBGD01000553">
    <property type="protein sequence ID" value="CAD9077192.1"/>
    <property type="molecule type" value="Transcribed_RNA"/>
</dbReference>
<name>A0A7S1KL51_9EUKA</name>
<feature type="region of interest" description="Disordered" evidence="2">
    <location>
        <begin position="148"/>
        <end position="199"/>
    </location>
</feature>
<sequence>MIPVRSIRSLFQLYCIVIVLYVAFLDFPSPTTTTKYLTKNTATHPGFLVQGAMIEESSQRETMLELSSSSSFPSLRSFVSLSISFTFFEQDWGSERNIILYSLAGGLLLNFILFLLFGCCCMCMCCILCFYWYKRRNQNRRQRKRLIERGGGNEEESSDESSLMQSKGREGSVTRTIMTTPSTESRKAPLLRTQRSSADDNTPVLLQQDIELREVPDSHSCSLIEQLNSGDKSSDLASSDDDDDDHTTSVAHSQLKATYANKKVELSQQNDQMRQIEQQVQNLRVEIDQLENETGGGSTSSTSTSTFIKERQLNQSINSREIQHKLQLSEQRLRAKKLMLRTFAELDNNEQMHQDIQIKSKHLVDLERQRESMKHELSALQNQIQHTHAMTESQDHHGEVRINAMNEMFEREREQHRVIVSTLENELRRLRSSAKQLLAKDR</sequence>